<evidence type="ECO:0000256" key="10">
    <source>
        <dbReference type="ARBA" id="ARBA00047899"/>
    </source>
</evidence>
<comment type="catalytic activity">
    <reaction evidence="10">
        <text>L-threonyl-[protein] + ATP = O-phospho-L-threonyl-[protein] + ADP + H(+)</text>
        <dbReference type="Rhea" id="RHEA:46608"/>
        <dbReference type="Rhea" id="RHEA-COMP:11060"/>
        <dbReference type="Rhea" id="RHEA-COMP:11605"/>
        <dbReference type="ChEBI" id="CHEBI:15378"/>
        <dbReference type="ChEBI" id="CHEBI:30013"/>
        <dbReference type="ChEBI" id="CHEBI:30616"/>
        <dbReference type="ChEBI" id="CHEBI:61977"/>
        <dbReference type="ChEBI" id="CHEBI:456216"/>
        <dbReference type="EC" id="2.7.11.1"/>
    </reaction>
</comment>
<dbReference type="STRING" id="412690.SAMN04489834_0370"/>
<accession>A0A1H1MDQ5</accession>
<dbReference type="GO" id="GO:0005524">
    <property type="term" value="F:ATP binding"/>
    <property type="evidence" value="ECO:0007669"/>
    <property type="project" value="UniProtKB-KW"/>
</dbReference>
<keyword evidence="5" id="KW-0479">Metal-binding</keyword>
<organism evidence="13 14">
    <name type="scientific">Microterricola viridarii</name>
    <dbReference type="NCBI Taxonomy" id="412690"/>
    <lineage>
        <taxon>Bacteria</taxon>
        <taxon>Bacillati</taxon>
        <taxon>Actinomycetota</taxon>
        <taxon>Actinomycetes</taxon>
        <taxon>Micrococcales</taxon>
        <taxon>Microbacteriaceae</taxon>
        <taxon>Microterricola</taxon>
    </lineage>
</organism>
<keyword evidence="7 13" id="KW-0418">Kinase</keyword>
<comment type="catalytic activity">
    <reaction evidence="11">
        <text>L-seryl-[protein] + ATP = O-phospho-L-seryl-[protein] + ADP + H(+)</text>
        <dbReference type="Rhea" id="RHEA:17989"/>
        <dbReference type="Rhea" id="RHEA-COMP:9863"/>
        <dbReference type="Rhea" id="RHEA-COMP:11604"/>
        <dbReference type="ChEBI" id="CHEBI:15378"/>
        <dbReference type="ChEBI" id="CHEBI:29999"/>
        <dbReference type="ChEBI" id="CHEBI:30616"/>
        <dbReference type="ChEBI" id="CHEBI:83421"/>
        <dbReference type="ChEBI" id="CHEBI:456216"/>
        <dbReference type="EC" id="2.7.11.1"/>
    </reaction>
</comment>
<keyword evidence="14" id="KW-1185">Reference proteome</keyword>
<dbReference type="SMART" id="SM00090">
    <property type="entry name" value="RIO"/>
    <property type="match status" value="1"/>
</dbReference>
<feature type="domain" description="RIO kinase" evidence="12">
    <location>
        <begin position="51"/>
        <end position="281"/>
    </location>
</feature>
<evidence type="ECO:0000256" key="7">
    <source>
        <dbReference type="ARBA" id="ARBA00022777"/>
    </source>
</evidence>
<dbReference type="InterPro" id="IPR011009">
    <property type="entry name" value="Kinase-like_dom_sf"/>
</dbReference>
<dbReference type="InterPro" id="IPR051272">
    <property type="entry name" value="RIO-type_Ser/Thr_kinase"/>
</dbReference>
<sequence>MFSSSSDTPIFDPFALAFGTTEPGEDQRWSTWPAITPSERGPRPHPDWVVTSAAAIDTELGIVKTGKEADVFLIERAVPESHGDSPGERVILAAKRYRGPETSDFHRSSRYTEGRGMRNTRDSRAIARGSSYGRSVSASRWAYAEFEALRTLYVRGLPVPYPVQVNGSELLMEFIGDGQVAAPRLAAQRGTASELYPLYAQVVEIMRLLARAGVAHGDLSPYNLLVHHGRVVVIDLPQLVEVVSNPGGMDMLYRDCVNVCTWFTRQGLGCEADAVFAELVAEMF</sequence>
<dbReference type="Gene3D" id="3.30.200.20">
    <property type="entry name" value="Phosphorylase Kinase, domain 1"/>
    <property type="match status" value="1"/>
</dbReference>
<keyword evidence="8" id="KW-0067">ATP-binding</keyword>
<reference evidence="14" key="1">
    <citation type="submission" date="2016-10" db="EMBL/GenBank/DDBJ databases">
        <authorList>
            <person name="Varghese N."/>
            <person name="Submissions S."/>
        </authorList>
    </citation>
    <scope>NUCLEOTIDE SEQUENCE [LARGE SCALE GENOMIC DNA]</scope>
    <source>
        <strain evidence="14">DSM 21772</strain>
    </source>
</reference>
<proteinExistence type="inferred from homology"/>
<dbReference type="InterPro" id="IPR000687">
    <property type="entry name" value="RIO_kinase"/>
</dbReference>
<evidence type="ECO:0000256" key="3">
    <source>
        <dbReference type="ARBA" id="ARBA00022527"/>
    </source>
</evidence>
<comment type="similarity">
    <text evidence="1">Belongs to the protein kinase superfamily. RIO-type Ser/Thr kinase family.</text>
</comment>
<protein>
    <recommendedName>
        <fullName evidence="2">non-specific serine/threonine protein kinase</fullName>
        <ecNumber evidence="2">2.7.11.1</ecNumber>
    </recommendedName>
</protein>
<dbReference type="Pfam" id="PF01163">
    <property type="entry name" value="RIO1"/>
    <property type="match status" value="1"/>
</dbReference>
<evidence type="ECO:0000313" key="14">
    <source>
        <dbReference type="Proteomes" id="UP000181956"/>
    </source>
</evidence>
<dbReference type="Proteomes" id="UP000181956">
    <property type="component" value="Chromosome I"/>
</dbReference>
<dbReference type="RefSeq" id="WP_083362524.1">
    <property type="nucleotide sequence ID" value="NZ_LT629742.1"/>
</dbReference>
<evidence type="ECO:0000256" key="9">
    <source>
        <dbReference type="ARBA" id="ARBA00022842"/>
    </source>
</evidence>
<keyword evidence="4" id="KW-0808">Transferase</keyword>
<keyword evidence="9" id="KW-0460">Magnesium</keyword>
<dbReference type="PANTHER" id="PTHR45723">
    <property type="entry name" value="SERINE/THREONINE-PROTEIN KINASE RIO1"/>
    <property type="match status" value="1"/>
</dbReference>
<dbReference type="SUPFAM" id="SSF56112">
    <property type="entry name" value="Protein kinase-like (PK-like)"/>
    <property type="match status" value="1"/>
</dbReference>
<evidence type="ECO:0000256" key="2">
    <source>
        <dbReference type="ARBA" id="ARBA00012513"/>
    </source>
</evidence>
<gene>
    <name evidence="13" type="ORF">SAMN04489834_0370</name>
</gene>
<dbReference type="EMBL" id="LT629742">
    <property type="protein sequence ID" value="SDR84722.1"/>
    <property type="molecule type" value="Genomic_DNA"/>
</dbReference>
<evidence type="ECO:0000259" key="12">
    <source>
        <dbReference type="SMART" id="SM00090"/>
    </source>
</evidence>
<evidence type="ECO:0000256" key="5">
    <source>
        <dbReference type="ARBA" id="ARBA00022723"/>
    </source>
</evidence>
<name>A0A1H1MDQ5_9MICO</name>
<evidence type="ECO:0000256" key="8">
    <source>
        <dbReference type="ARBA" id="ARBA00022840"/>
    </source>
</evidence>
<keyword evidence="3" id="KW-0723">Serine/threonine-protein kinase</keyword>
<dbReference type="GO" id="GO:0004674">
    <property type="term" value="F:protein serine/threonine kinase activity"/>
    <property type="evidence" value="ECO:0007669"/>
    <property type="project" value="UniProtKB-KW"/>
</dbReference>
<dbReference type="EC" id="2.7.11.1" evidence="2"/>
<dbReference type="GO" id="GO:0046872">
    <property type="term" value="F:metal ion binding"/>
    <property type="evidence" value="ECO:0007669"/>
    <property type="project" value="UniProtKB-KW"/>
</dbReference>
<evidence type="ECO:0000256" key="11">
    <source>
        <dbReference type="ARBA" id="ARBA00048679"/>
    </source>
</evidence>
<dbReference type="InterPro" id="IPR018934">
    <property type="entry name" value="RIO_dom"/>
</dbReference>
<evidence type="ECO:0000256" key="6">
    <source>
        <dbReference type="ARBA" id="ARBA00022741"/>
    </source>
</evidence>
<evidence type="ECO:0000256" key="1">
    <source>
        <dbReference type="ARBA" id="ARBA00009196"/>
    </source>
</evidence>
<dbReference type="Gene3D" id="1.10.510.10">
    <property type="entry name" value="Transferase(Phosphotransferase) domain 1"/>
    <property type="match status" value="1"/>
</dbReference>
<evidence type="ECO:0000313" key="13">
    <source>
        <dbReference type="EMBL" id="SDR84722.1"/>
    </source>
</evidence>
<keyword evidence="6" id="KW-0547">Nucleotide-binding</keyword>
<dbReference type="AlphaFoldDB" id="A0A1H1MDQ5"/>
<evidence type="ECO:0000256" key="4">
    <source>
        <dbReference type="ARBA" id="ARBA00022679"/>
    </source>
</evidence>